<comment type="caution">
    <text evidence="1">The sequence shown here is derived from an EMBL/GenBank/DDBJ whole genome shotgun (WGS) entry which is preliminary data.</text>
</comment>
<accession>X1G2J9</accession>
<feature type="non-terminal residue" evidence="1">
    <location>
        <position position="1"/>
    </location>
</feature>
<name>X1G2J9_9ZZZZ</name>
<dbReference type="AlphaFoldDB" id="X1G2J9"/>
<gene>
    <name evidence="1" type="ORF">S03H2_33885</name>
</gene>
<protein>
    <submittedName>
        <fullName evidence="1">Uncharacterized protein</fullName>
    </submittedName>
</protein>
<evidence type="ECO:0000313" key="1">
    <source>
        <dbReference type="EMBL" id="GAH51452.1"/>
    </source>
</evidence>
<sequence>IKNQIDTLIENAVKRGEEITDDKVQALSSEIINSYFNKYSKERKVLSINDSRLVLKKHSRQLEGIKRNIFDRLDLTDELHKLLIKTAVYAFARHFLENVSSGLILAGFGHNDFIPNVKSFNVEGIIFKEQEKEPKEILKYDIDRLRQTDNTGGFVLHRL</sequence>
<dbReference type="EMBL" id="BARU01020655">
    <property type="protein sequence ID" value="GAH51452.1"/>
    <property type="molecule type" value="Genomic_DNA"/>
</dbReference>
<proteinExistence type="predicted"/>
<organism evidence="1">
    <name type="scientific">marine sediment metagenome</name>
    <dbReference type="NCBI Taxonomy" id="412755"/>
    <lineage>
        <taxon>unclassified sequences</taxon>
        <taxon>metagenomes</taxon>
        <taxon>ecological metagenomes</taxon>
    </lineage>
</organism>
<reference evidence="1" key="1">
    <citation type="journal article" date="2014" name="Front. Microbiol.">
        <title>High frequency of phylogenetically diverse reductive dehalogenase-homologous genes in deep subseafloor sedimentary metagenomes.</title>
        <authorList>
            <person name="Kawai M."/>
            <person name="Futagami T."/>
            <person name="Toyoda A."/>
            <person name="Takaki Y."/>
            <person name="Nishi S."/>
            <person name="Hori S."/>
            <person name="Arai W."/>
            <person name="Tsubouchi T."/>
            <person name="Morono Y."/>
            <person name="Uchiyama I."/>
            <person name="Ito T."/>
            <person name="Fujiyama A."/>
            <person name="Inagaki F."/>
            <person name="Takami H."/>
        </authorList>
    </citation>
    <scope>NUCLEOTIDE SEQUENCE</scope>
    <source>
        <strain evidence="1">Expedition CK06-06</strain>
    </source>
</reference>